<evidence type="ECO:0000313" key="2">
    <source>
        <dbReference type="Proteomes" id="UP000243217"/>
    </source>
</evidence>
<name>A0A1V9Y8W6_9STRA</name>
<organism evidence="1 2">
    <name type="scientific">Thraustotheca clavata</name>
    <dbReference type="NCBI Taxonomy" id="74557"/>
    <lineage>
        <taxon>Eukaryota</taxon>
        <taxon>Sar</taxon>
        <taxon>Stramenopiles</taxon>
        <taxon>Oomycota</taxon>
        <taxon>Saprolegniomycetes</taxon>
        <taxon>Saprolegniales</taxon>
        <taxon>Achlyaceae</taxon>
        <taxon>Thraustotheca</taxon>
    </lineage>
</organism>
<dbReference type="OrthoDB" id="74311at2759"/>
<comment type="caution">
    <text evidence="1">The sequence shown here is derived from an EMBL/GenBank/DDBJ whole genome shotgun (WGS) entry which is preliminary data.</text>
</comment>
<keyword evidence="2" id="KW-1185">Reference proteome</keyword>
<accession>A0A1V9Y8W6</accession>
<evidence type="ECO:0000313" key="1">
    <source>
        <dbReference type="EMBL" id="OQR82172.1"/>
    </source>
</evidence>
<dbReference type="Proteomes" id="UP000243217">
    <property type="component" value="Unassembled WGS sequence"/>
</dbReference>
<proteinExistence type="predicted"/>
<gene>
    <name evidence="1" type="ORF">THRCLA_11088</name>
</gene>
<dbReference type="EMBL" id="JNBS01004830">
    <property type="protein sequence ID" value="OQR82172.1"/>
    <property type="molecule type" value="Genomic_DNA"/>
</dbReference>
<sequence length="168" mass="19796">MRSPVSCCPEVRSSLDLAEDLWYLDASFGLKYEAFVALTHMFPESPVTTPKCHPRISLTWPCRTKNIDKEPRRIGRYSPHTRRERIERFHEKRKQRQLRFAQLNEEEETHETNTIEELKTKQTCTPLSPNWTQDLNQEETIDDDAFEELCLPMPDMEDSMLLLDDGLL</sequence>
<protein>
    <submittedName>
        <fullName evidence="1">Uncharacterized protein</fullName>
    </submittedName>
</protein>
<dbReference type="AlphaFoldDB" id="A0A1V9Y8W6"/>
<reference evidence="1 2" key="1">
    <citation type="journal article" date="2014" name="Genome Biol. Evol.">
        <title>The secreted proteins of Achlya hypogyna and Thraustotheca clavata identify the ancestral oomycete secretome and reveal gene acquisitions by horizontal gene transfer.</title>
        <authorList>
            <person name="Misner I."/>
            <person name="Blouin N."/>
            <person name="Leonard G."/>
            <person name="Richards T.A."/>
            <person name="Lane C.E."/>
        </authorList>
    </citation>
    <scope>NUCLEOTIDE SEQUENCE [LARGE SCALE GENOMIC DNA]</scope>
    <source>
        <strain evidence="1 2">ATCC 34112</strain>
    </source>
</reference>